<keyword evidence="3" id="KW-1185">Reference proteome</keyword>
<organism evidence="2 3">
    <name type="scientific">Nocardiopsis mangrovi</name>
    <dbReference type="NCBI Taxonomy" id="1179818"/>
    <lineage>
        <taxon>Bacteria</taxon>
        <taxon>Bacillati</taxon>
        <taxon>Actinomycetota</taxon>
        <taxon>Actinomycetes</taxon>
        <taxon>Streptosporangiales</taxon>
        <taxon>Nocardiopsidaceae</taxon>
        <taxon>Nocardiopsis</taxon>
    </lineage>
</organism>
<sequence length="254" mass="28499">MRGNRQPDLIADPQGPFHGPLAHALACAVHIAVNSGVAWNSPNKGCTCCSKPKQKRKVLQRDWGIESAEDWRSTAETLLSDRSSNGTGALLLDMRMQLVRQYGHAVDARTWRDALSAWCRQEQVTDESYQMLVGLMGMILDYEKRFAADGLLPHGGFVSGIGAWDYGRAANMARWGVQCEYADPPTMEWVAVRASEQARRHHGSWADFSAGYILGRCLHFDEGEFGSWYTTPLAVHHTMMSHPQSPWLHMPFHF</sequence>
<dbReference type="Proteomes" id="UP001595923">
    <property type="component" value="Unassembled WGS sequence"/>
</dbReference>
<dbReference type="InterPro" id="IPR009677">
    <property type="entry name" value="DUF1266"/>
</dbReference>
<evidence type="ECO:0000259" key="1">
    <source>
        <dbReference type="Pfam" id="PF06889"/>
    </source>
</evidence>
<feature type="domain" description="DUF1266" evidence="1">
    <location>
        <begin position="59"/>
        <end position="252"/>
    </location>
</feature>
<gene>
    <name evidence="2" type="ORF">ACFO4E_09125</name>
</gene>
<evidence type="ECO:0000313" key="3">
    <source>
        <dbReference type="Proteomes" id="UP001595923"/>
    </source>
</evidence>
<dbReference type="Pfam" id="PF06889">
    <property type="entry name" value="DUF1266"/>
    <property type="match status" value="1"/>
</dbReference>
<proteinExistence type="predicted"/>
<evidence type="ECO:0000313" key="2">
    <source>
        <dbReference type="EMBL" id="MFC4562015.1"/>
    </source>
</evidence>
<comment type="caution">
    <text evidence="2">The sequence shown here is derived from an EMBL/GenBank/DDBJ whole genome shotgun (WGS) entry which is preliminary data.</text>
</comment>
<accession>A0ABV9DSZ3</accession>
<name>A0ABV9DSZ3_9ACTN</name>
<dbReference type="RefSeq" id="WP_378572831.1">
    <property type="nucleotide sequence ID" value="NZ_JBHSFQ010000006.1"/>
</dbReference>
<reference evidence="3" key="1">
    <citation type="journal article" date="2019" name="Int. J. Syst. Evol. Microbiol.">
        <title>The Global Catalogue of Microorganisms (GCM) 10K type strain sequencing project: providing services to taxonomists for standard genome sequencing and annotation.</title>
        <authorList>
            <consortium name="The Broad Institute Genomics Platform"/>
            <consortium name="The Broad Institute Genome Sequencing Center for Infectious Disease"/>
            <person name="Wu L."/>
            <person name="Ma J."/>
        </authorList>
    </citation>
    <scope>NUCLEOTIDE SEQUENCE [LARGE SCALE GENOMIC DNA]</scope>
    <source>
        <strain evidence="3">XZYJ18</strain>
    </source>
</reference>
<protein>
    <submittedName>
        <fullName evidence="2">DUF1266 domain-containing protein</fullName>
    </submittedName>
</protein>
<dbReference type="EMBL" id="JBHSFQ010000006">
    <property type="protein sequence ID" value="MFC4562015.1"/>
    <property type="molecule type" value="Genomic_DNA"/>
</dbReference>